<gene>
    <name evidence="1" type="ORF">R3P93_06620</name>
</gene>
<proteinExistence type="predicted"/>
<name>A0ABU4CXR9_9NOCA</name>
<evidence type="ECO:0000313" key="2">
    <source>
        <dbReference type="Proteomes" id="UP001186104"/>
    </source>
</evidence>
<comment type="caution">
    <text evidence="1">The sequence shown here is derived from an EMBL/GenBank/DDBJ whole genome shotgun (WGS) entry which is preliminary data.</text>
</comment>
<dbReference type="EMBL" id="JAWLKF010000002">
    <property type="protein sequence ID" value="MDV6302230.1"/>
    <property type="molecule type" value="Genomic_DNA"/>
</dbReference>
<dbReference type="Proteomes" id="UP001186104">
    <property type="component" value="Unassembled WGS sequence"/>
</dbReference>
<dbReference type="RefSeq" id="WP_149405190.1">
    <property type="nucleotide sequence ID" value="NZ_JAWLKF010000002.1"/>
</dbReference>
<sequence length="778" mass="85611">MPTEEDVVSPVMVAAVVAYDPDYVVTLGVTYQTLERLQPGHIRETLEKSGIASEDFDRLGAELAERVVMFENLETARKLLVDQVGSYRLITPATGGRTPTEEITHERVRTIHESSDRGPLIGLRSVLATSDPSVFGVSEHLDGTLGVAATARIGLVNAPSQPGCELNGDEKSDVVRWLVRTPGSYPIAPPARILDTSRTLGATNGPSAWDMSVTELVNVSAGDTIRNNGLLVVGDSPEDFCLAMAWDRTYGAGLWIAEEWWAGGVSDTSATLLEGLHDLLKLDRRTDLQDWIVTSVSLDEERVADFRDAVVTSASQFSSSSDKGLSHADLSVCGLDVDLIFPNSGKYHFAVVDQYSKSTTMPVLVDSQGSVTLAAAPNPPLLLNNRLAEIREFSWHVDIDIAATLNPSCRYTPAESLLSRDEPSLHTWIRTGRRGLSYEAPSYGFVPAGAAPEDRLSRPKVRKPSLFAWAESKAAGNGYTVSSSGAGLHGELLSTMLGSREGIVDTMSGQMRATLRSFIADAKNARKEFSDGGGCIVRDSVFLTFREMTRRFPGETEELREILDEHLSKGLLRRGLVLGCALCNHVVFQPVDKLASINECPRCGNRNALQQPRWRIPHDEPEWFYDLHPTAVLLMRQNGDIPMLLSKHLRSRTSRQFAYVDTSEFELKKAGKSIAELDLLALSEGDVFVAEVKISNDIDSKSNRLRTARKKVLLAEIFDASQIILATTQRRWGEASVAAMNTALRELNQRRYRNVQLRLITGLGTEHVEDQFYRDCAI</sequence>
<keyword evidence="2" id="KW-1185">Reference proteome</keyword>
<evidence type="ECO:0000313" key="1">
    <source>
        <dbReference type="EMBL" id="MDV6302230.1"/>
    </source>
</evidence>
<reference evidence="1 2" key="1">
    <citation type="submission" date="2023-10" db="EMBL/GenBank/DDBJ databases">
        <title>Development of a sustainable strategy for remediation of hydrocarbon-contaminated territories based on the waste exchange concept.</title>
        <authorList>
            <person name="Krivoruchko A."/>
        </authorList>
    </citation>
    <scope>NUCLEOTIDE SEQUENCE [LARGE SCALE GENOMIC DNA]</scope>
    <source>
        <strain evidence="1 2">IEGM 1327</strain>
    </source>
</reference>
<protein>
    <submittedName>
        <fullName evidence="1">Uncharacterized protein</fullName>
    </submittedName>
</protein>
<organism evidence="1 2">
    <name type="scientific">Rhodococcus cerastii</name>
    <dbReference type="NCBI Taxonomy" id="908616"/>
    <lineage>
        <taxon>Bacteria</taxon>
        <taxon>Bacillati</taxon>
        <taxon>Actinomycetota</taxon>
        <taxon>Actinomycetes</taxon>
        <taxon>Mycobacteriales</taxon>
        <taxon>Nocardiaceae</taxon>
        <taxon>Rhodococcus</taxon>
    </lineage>
</organism>
<accession>A0ABU4CXR9</accession>